<evidence type="ECO:0000313" key="2">
    <source>
        <dbReference type="EMBL" id="KKM07213.1"/>
    </source>
</evidence>
<proteinExistence type="predicted"/>
<dbReference type="InterPro" id="IPR024559">
    <property type="entry name" value="DUF3846"/>
</dbReference>
<dbReference type="AlphaFoldDB" id="A0A0F9K7Q5"/>
<organism evidence="2">
    <name type="scientific">marine sediment metagenome</name>
    <dbReference type="NCBI Taxonomy" id="412755"/>
    <lineage>
        <taxon>unclassified sequences</taxon>
        <taxon>metagenomes</taxon>
        <taxon>ecological metagenomes</taxon>
    </lineage>
</organism>
<sequence>MPKQSYVWLKTDGSHGQVDLGQLLTLEEMQGLVGGYIERISVRYEGKLRDMWVNEEGLLDSLPQNHEASRIARRLIVGDVFIIL</sequence>
<dbReference type="EMBL" id="LAZR01015821">
    <property type="protein sequence ID" value="KKM07213.1"/>
    <property type="molecule type" value="Genomic_DNA"/>
</dbReference>
<comment type="caution">
    <text evidence="2">The sequence shown here is derived from an EMBL/GenBank/DDBJ whole genome shotgun (WGS) entry which is preliminary data.</text>
</comment>
<dbReference type="Pfam" id="PF12957">
    <property type="entry name" value="DUF3846"/>
    <property type="match status" value="1"/>
</dbReference>
<feature type="domain" description="DUF3846" evidence="1">
    <location>
        <begin position="25"/>
        <end position="83"/>
    </location>
</feature>
<gene>
    <name evidence="2" type="ORF">LCGC14_1736140</name>
</gene>
<protein>
    <recommendedName>
        <fullName evidence="1">DUF3846 domain-containing protein</fullName>
    </recommendedName>
</protein>
<name>A0A0F9K7Q5_9ZZZZ</name>
<reference evidence="2" key="1">
    <citation type="journal article" date="2015" name="Nature">
        <title>Complex archaea that bridge the gap between prokaryotes and eukaryotes.</title>
        <authorList>
            <person name="Spang A."/>
            <person name="Saw J.H."/>
            <person name="Jorgensen S.L."/>
            <person name="Zaremba-Niedzwiedzka K."/>
            <person name="Martijn J."/>
            <person name="Lind A.E."/>
            <person name="van Eijk R."/>
            <person name="Schleper C."/>
            <person name="Guy L."/>
            <person name="Ettema T.J."/>
        </authorList>
    </citation>
    <scope>NUCLEOTIDE SEQUENCE</scope>
</reference>
<accession>A0A0F9K7Q5</accession>
<evidence type="ECO:0000259" key="1">
    <source>
        <dbReference type="Pfam" id="PF12957"/>
    </source>
</evidence>